<evidence type="ECO:0000313" key="1">
    <source>
        <dbReference type="EMBL" id="MCJ8728660.1"/>
    </source>
</evidence>
<sequence length="89" mass="9983">SEEEGKGKGDVHVAHLALRTEGDGHLNGTYGCRNGGLGRDAEWMGPWRRHAEPQPRSARANTRRHWEARGVLNRRAVRATEKPNLHDIV</sequence>
<organism evidence="1 2">
    <name type="scientific">Pangasius djambal</name>
    <dbReference type="NCBI Taxonomy" id="1691987"/>
    <lineage>
        <taxon>Eukaryota</taxon>
        <taxon>Metazoa</taxon>
        <taxon>Chordata</taxon>
        <taxon>Craniata</taxon>
        <taxon>Vertebrata</taxon>
        <taxon>Euteleostomi</taxon>
        <taxon>Actinopterygii</taxon>
        <taxon>Neopterygii</taxon>
        <taxon>Teleostei</taxon>
        <taxon>Ostariophysi</taxon>
        <taxon>Siluriformes</taxon>
        <taxon>Pangasiidae</taxon>
        <taxon>Pangasius</taxon>
    </lineage>
</organism>
<name>A0ACC5XZR2_9TELE</name>
<gene>
    <name evidence="1" type="ORF">PDJAM_G00006930</name>
</gene>
<protein>
    <submittedName>
        <fullName evidence="1">Uncharacterized protein</fullName>
    </submittedName>
</protein>
<dbReference type="EMBL" id="CM040975">
    <property type="protein sequence ID" value="MCJ8728660.1"/>
    <property type="molecule type" value="Genomic_DNA"/>
</dbReference>
<dbReference type="Proteomes" id="UP000830395">
    <property type="component" value="Chromosome 1"/>
</dbReference>
<feature type="non-terminal residue" evidence="1">
    <location>
        <position position="1"/>
    </location>
</feature>
<accession>A0ACC5XZR2</accession>
<evidence type="ECO:0000313" key="2">
    <source>
        <dbReference type="Proteomes" id="UP000830395"/>
    </source>
</evidence>
<proteinExistence type="predicted"/>
<comment type="caution">
    <text evidence="1">The sequence shown here is derived from an EMBL/GenBank/DDBJ whole genome shotgun (WGS) entry which is preliminary data.</text>
</comment>
<keyword evidence="2" id="KW-1185">Reference proteome</keyword>
<reference evidence="1" key="1">
    <citation type="submission" date="2020-02" db="EMBL/GenBank/DDBJ databases">
        <title>Genome sequencing of the panga catfish, Pangasius djambal.</title>
        <authorList>
            <person name="Wen M."/>
            <person name="Zahm M."/>
            <person name="Roques C."/>
            <person name="Cabau C."/>
            <person name="Klopp C."/>
            <person name="Donnadieu C."/>
            <person name="Jouanno E."/>
            <person name="Avarre J.-C."/>
            <person name="Campet M."/>
            <person name="Ha T."/>
            <person name="Dugue R."/>
            <person name="Lampietro C."/>
            <person name="Louis A."/>
            <person name="Herpin A."/>
            <person name="Echchiki A."/>
            <person name="Berthelot C."/>
            <person name="Parey E."/>
            <person name="Roest-Crollius H."/>
            <person name="Braasch I."/>
            <person name="Postlethwait J.H."/>
            <person name="Bobe J."/>
            <person name="Montfort J."/>
            <person name="Bouchez O."/>
            <person name="Begum T."/>
            <person name="Schartl M."/>
            <person name="Gustiano R."/>
            <person name="Guiguen Y."/>
        </authorList>
    </citation>
    <scope>NUCLEOTIDE SEQUENCE</scope>
    <source>
        <strain evidence="1">Pdj_M5554</strain>
    </source>
</reference>